<gene>
    <name evidence="3" type="ORF">UU14_C0058G0004</name>
</gene>
<evidence type="ECO:0000256" key="1">
    <source>
        <dbReference type="SAM" id="MobiDB-lite"/>
    </source>
</evidence>
<dbReference type="AlphaFoldDB" id="A0A0G0SZ51"/>
<feature type="transmembrane region" description="Helical" evidence="2">
    <location>
        <begin position="140"/>
        <end position="158"/>
    </location>
</feature>
<feature type="transmembrane region" description="Helical" evidence="2">
    <location>
        <begin position="164"/>
        <end position="186"/>
    </location>
</feature>
<feature type="transmembrane region" description="Helical" evidence="2">
    <location>
        <begin position="216"/>
        <end position="233"/>
    </location>
</feature>
<feature type="transmembrane region" description="Helical" evidence="2">
    <location>
        <begin position="356"/>
        <end position="373"/>
    </location>
</feature>
<feature type="transmembrane region" description="Helical" evidence="2">
    <location>
        <begin position="436"/>
        <end position="454"/>
    </location>
</feature>
<protein>
    <submittedName>
        <fullName evidence="3">Membrane protein, PF10101 family</fullName>
    </submittedName>
</protein>
<dbReference type="PANTHER" id="PTHR38434:SF1">
    <property type="entry name" value="BLL2549 PROTEIN"/>
    <property type="match status" value="1"/>
</dbReference>
<feature type="transmembrane region" description="Helical" evidence="2">
    <location>
        <begin position="87"/>
        <end position="109"/>
    </location>
</feature>
<dbReference type="InterPro" id="IPR019286">
    <property type="entry name" value="DUF2339_TM"/>
</dbReference>
<feature type="transmembrane region" description="Helical" evidence="2">
    <location>
        <begin position="495"/>
        <end position="514"/>
    </location>
</feature>
<keyword evidence="2" id="KW-0472">Membrane</keyword>
<feature type="region of interest" description="Disordered" evidence="1">
    <location>
        <begin position="47"/>
        <end position="68"/>
    </location>
</feature>
<feature type="transmembrane region" description="Helical" evidence="2">
    <location>
        <begin position="240"/>
        <end position="258"/>
    </location>
</feature>
<evidence type="ECO:0000256" key="2">
    <source>
        <dbReference type="SAM" id="Phobius"/>
    </source>
</evidence>
<dbReference type="Pfam" id="PF10101">
    <property type="entry name" value="DUF2339"/>
    <property type="match status" value="1"/>
</dbReference>
<reference evidence="3 4" key="1">
    <citation type="journal article" date="2015" name="Nature">
        <title>rRNA introns, odd ribosomes, and small enigmatic genomes across a large radiation of phyla.</title>
        <authorList>
            <person name="Brown C.T."/>
            <person name="Hug L.A."/>
            <person name="Thomas B.C."/>
            <person name="Sharon I."/>
            <person name="Castelle C.J."/>
            <person name="Singh A."/>
            <person name="Wilkins M.J."/>
            <person name="Williams K.H."/>
            <person name="Banfield J.F."/>
        </authorList>
    </citation>
    <scope>NUCLEOTIDE SEQUENCE [LARGE SCALE GENOMIC DNA]</scope>
</reference>
<feature type="transmembrane region" description="Helical" evidence="2">
    <location>
        <begin position="329"/>
        <end position="347"/>
    </location>
</feature>
<feature type="transmembrane region" description="Helical" evidence="2">
    <location>
        <begin position="407"/>
        <end position="424"/>
    </location>
</feature>
<dbReference type="Proteomes" id="UP000034664">
    <property type="component" value="Unassembled WGS sequence"/>
</dbReference>
<organism evidence="3 4">
    <name type="scientific">Candidatus Roizmanbacteria bacterium GW2011_GWB1_40_7</name>
    <dbReference type="NCBI Taxonomy" id="1618482"/>
    <lineage>
        <taxon>Bacteria</taxon>
        <taxon>Candidatus Roizmaniibacteriota</taxon>
    </lineage>
</organism>
<feature type="transmembrane region" description="Helical" evidence="2">
    <location>
        <begin position="526"/>
        <end position="546"/>
    </location>
</feature>
<keyword evidence="2" id="KW-0812">Transmembrane</keyword>
<feature type="transmembrane region" description="Helical" evidence="2">
    <location>
        <begin position="552"/>
        <end position="568"/>
    </location>
</feature>
<feature type="compositionally biased region" description="Pro residues" evidence="1">
    <location>
        <begin position="54"/>
        <end position="68"/>
    </location>
</feature>
<dbReference type="EMBL" id="LBZM01000058">
    <property type="protein sequence ID" value="KKR70059.1"/>
    <property type="molecule type" value="Genomic_DNA"/>
</dbReference>
<proteinExistence type="predicted"/>
<keyword evidence="2" id="KW-1133">Transmembrane helix</keyword>
<dbReference type="PANTHER" id="PTHR38434">
    <property type="entry name" value="BLL2549 PROTEIN"/>
    <property type="match status" value="1"/>
</dbReference>
<feature type="transmembrane region" description="Helical" evidence="2">
    <location>
        <begin position="306"/>
        <end position="323"/>
    </location>
</feature>
<evidence type="ECO:0000313" key="4">
    <source>
        <dbReference type="Proteomes" id="UP000034664"/>
    </source>
</evidence>
<feature type="transmembrane region" description="Helical" evidence="2">
    <location>
        <begin position="379"/>
        <end position="400"/>
    </location>
</feature>
<feature type="transmembrane region" description="Helical" evidence="2">
    <location>
        <begin position="466"/>
        <end position="483"/>
    </location>
</feature>
<sequence>MEFIALLVSIIVFLVLNNKIKNIESDVNSLKQHDVLTKGIIQKQTPFVSEQPSPTSPQIPSMPPSPPKPSELETFFKWFAVDWPLKTGGLFIILGFVWLVTYAFLNNWIGETGRIVFGLVAGSCILALGDWWIGRSRQQGVILVAVGASIMMVTIWAAQSFYDMFPPVVALGLGALVMVLTAFSSIRHDDKSLISIALVFGGLAPILTGSTEPDIVALYSYLLVVISCTLWIVYVKEWRFLTTLSLILMTLYSVQYFFGSSYRLSSYTPMELLSLHFFAVTFSSLFYFASIAGVIRKRSVDKPEMVTAVLVAFYALGWINGITPEILKSIVALGVSIGFMIASYIAFQVTTKKEAVYMYAGAALVLLISATAYEFEGPVLVMALATQAAVIPIIIARLLNKKIGAGLLLYFVLPVLLSIGSFVSPSWQISVFHNDFYALLSVTSALFISGLYFYYDEHLEKTQHDIGTIIIILASVYGLALIWLVSNASIQTDSIAHMVTLTLYILIGLTTYIKGQVEKRNVMNKFGLILILFVIARLLIVEVWIMQLAWRIVTFFAIGLLLMGSVLLRKAK</sequence>
<feature type="transmembrane region" description="Helical" evidence="2">
    <location>
        <begin position="115"/>
        <end position="133"/>
    </location>
</feature>
<accession>A0A0G0SZ51</accession>
<feature type="transmembrane region" description="Helical" evidence="2">
    <location>
        <begin position="193"/>
        <end position="210"/>
    </location>
</feature>
<evidence type="ECO:0000313" key="3">
    <source>
        <dbReference type="EMBL" id="KKR70059.1"/>
    </source>
</evidence>
<feature type="transmembrane region" description="Helical" evidence="2">
    <location>
        <begin position="273"/>
        <end position="294"/>
    </location>
</feature>
<name>A0A0G0SZ51_9BACT</name>
<comment type="caution">
    <text evidence="3">The sequence shown here is derived from an EMBL/GenBank/DDBJ whole genome shotgun (WGS) entry which is preliminary data.</text>
</comment>